<keyword evidence="2" id="KW-1185">Reference proteome</keyword>
<name>A0ACB9PK56_BAUVA</name>
<evidence type="ECO:0000313" key="1">
    <source>
        <dbReference type="EMBL" id="KAI4346940.1"/>
    </source>
</evidence>
<accession>A0ACB9PK56</accession>
<evidence type="ECO:0000313" key="2">
    <source>
        <dbReference type="Proteomes" id="UP000828941"/>
    </source>
</evidence>
<dbReference type="Proteomes" id="UP000828941">
    <property type="component" value="Chromosome 4"/>
</dbReference>
<proteinExistence type="predicted"/>
<organism evidence="1 2">
    <name type="scientific">Bauhinia variegata</name>
    <name type="common">Purple orchid tree</name>
    <name type="synonym">Phanera variegata</name>
    <dbReference type="NCBI Taxonomy" id="167791"/>
    <lineage>
        <taxon>Eukaryota</taxon>
        <taxon>Viridiplantae</taxon>
        <taxon>Streptophyta</taxon>
        <taxon>Embryophyta</taxon>
        <taxon>Tracheophyta</taxon>
        <taxon>Spermatophyta</taxon>
        <taxon>Magnoliopsida</taxon>
        <taxon>eudicotyledons</taxon>
        <taxon>Gunneridae</taxon>
        <taxon>Pentapetalae</taxon>
        <taxon>rosids</taxon>
        <taxon>fabids</taxon>
        <taxon>Fabales</taxon>
        <taxon>Fabaceae</taxon>
        <taxon>Cercidoideae</taxon>
        <taxon>Cercideae</taxon>
        <taxon>Bauhiniinae</taxon>
        <taxon>Bauhinia</taxon>
    </lineage>
</organism>
<gene>
    <name evidence="1" type="ORF">L6164_007803</name>
</gene>
<dbReference type="EMBL" id="CM039429">
    <property type="protein sequence ID" value="KAI4346940.1"/>
    <property type="molecule type" value="Genomic_DNA"/>
</dbReference>
<sequence length="283" mass="32464">MVGPTLVFFYGIGGRWAMVEFDCEIQIWFLKYFRSWDSLLSVGLSGKMIKRRFYKIDHGDRDVASDASSSSSDSEVEAEEAEESEDDAIPEVNQDDASTSSGYKSEDSSANDVDVNSSGQLFSEDDDETGNEREMLLDRSFSIKHDSQVSERRSKVMAEKESSPAHLPSYVLKSKSVFKCRICPRVICLTEDTLRAHLNSKRHARSEKLLNEGRLKAMLNSYGEIEEQEVSEMHSKSTEENPEKENRGPKQNKKRRKKRRNDANTEKMPSKKDRAKRWRKNEK</sequence>
<reference evidence="1 2" key="1">
    <citation type="journal article" date="2022" name="DNA Res.">
        <title>Chromosomal-level genome assembly of the orchid tree Bauhinia variegata (Leguminosae; Cercidoideae) supports the allotetraploid origin hypothesis of Bauhinia.</title>
        <authorList>
            <person name="Zhong Y."/>
            <person name="Chen Y."/>
            <person name="Zheng D."/>
            <person name="Pang J."/>
            <person name="Liu Y."/>
            <person name="Luo S."/>
            <person name="Meng S."/>
            <person name="Qian L."/>
            <person name="Wei D."/>
            <person name="Dai S."/>
            <person name="Zhou R."/>
        </authorList>
    </citation>
    <scope>NUCLEOTIDE SEQUENCE [LARGE SCALE GENOMIC DNA]</scope>
    <source>
        <strain evidence="1">BV-YZ2020</strain>
    </source>
</reference>
<protein>
    <submittedName>
        <fullName evidence="1">Uncharacterized protein</fullName>
    </submittedName>
</protein>
<comment type="caution">
    <text evidence="1">The sequence shown here is derived from an EMBL/GenBank/DDBJ whole genome shotgun (WGS) entry which is preliminary data.</text>
</comment>